<dbReference type="EMBL" id="LNOI01000001">
    <property type="protein sequence ID" value="KUY21320.1"/>
    <property type="molecule type" value="Genomic_DNA"/>
</dbReference>
<dbReference type="Gene3D" id="3.30.390.30">
    <property type="match status" value="1"/>
</dbReference>
<feature type="active site" description="Proton acceptor" evidence="13">
    <location>
        <position position="441"/>
    </location>
</feature>
<evidence type="ECO:0000313" key="19">
    <source>
        <dbReference type="EMBL" id="KUY21320.1"/>
    </source>
</evidence>
<evidence type="ECO:0000256" key="9">
    <source>
        <dbReference type="ARBA" id="ARBA00023027"/>
    </source>
</evidence>
<evidence type="ECO:0000256" key="13">
    <source>
        <dbReference type="PIRSR" id="PIRSR000350-2"/>
    </source>
</evidence>
<keyword evidence="6 16" id="KW-0285">Flavoprotein</keyword>
<comment type="similarity">
    <text evidence="2 16">Belongs to the class-I pyridine nucleotide-disulfide oxidoreductase family.</text>
</comment>
<comment type="caution">
    <text evidence="19">The sequence shown here is derived from an EMBL/GenBank/DDBJ whole genome shotgun (WGS) entry which is preliminary data.</text>
</comment>
<dbReference type="Gene3D" id="3.50.50.60">
    <property type="entry name" value="FAD/NAD(P)-binding domain"/>
    <property type="match status" value="2"/>
</dbReference>
<dbReference type="PIRSF" id="PIRSF000350">
    <property type="entry name" value="Mercury_reductase_MerA"/>
    <property type="match status" value="1"/>
</dbReference>
<dbReference type="PANTHER" id="PTHR22912:SF217">
    <property type="entry name" value="DIHYDROLIPOYL DEHYDROGENASE"/>
    <property type="match status" value="1"/>
</dbReference>
<keyword evidence="5" id="KW-0963">Cytoplasm</keyword>
<evidence type="ECO:0000256" key="3">
    <source>
        <dbReference type="ARBA" id="ARBA00012608"/>
    </source>
</evidence>
<dbReference type="InterPro" id="IPR050151">
    <property type="entry name" value="Class-I_Pyr_Nuc-Dis_Oxidored"/>
</dbReference>
<evidence type="ECO:0000256" key="16">
    <source>
        <dbReference type="RuleBase" id="RU003692"/>
    </source>
</evidence>
<evidence type="ECO:0000256" key="14">
    <source>
        <dbReference type="PIRSR" id="PIRSR000350-3"/>
    </source>
</evidence>
<name>A0ABD4DRZ2_ELIMR</name>
<keyword evidence="8 16" id="KW-0560">Oxidoreductase</keyword>
<dbReference type="InterPro" id="IPR001100">
    <property type="entry name" value="Pyr_nuc-diS_OxRdtase"/>
</dbReference>
<gene>
    <name evidence="19" type="ORF">ATB95_10600</name>
</gene>
<dbReference type="GO" id="GO:0005737">
    <property type="term" value="C:cytoplasm"/>
    <property type="evidence" value="ECO:0007669"/>
    <property type="project" value="UniProtKB-SubCell"/>
</dbReference>
<keyword evidence="9 14" id="KW-0520">NAD</keyword>
<dbReference type="SUPFAM" id="SSF51905">
    <property type="entry name" value="FAD/NAD(P)-binding domain"/>
    <property type="match status" value="1"/>
</dbReference>
<dbReference type="Pfam" id="PF07992">
    <property type="entry name" value="Pyr_redox_2"/>
    <property type="match status" value="1"/>
</dbReference>
<dbReference type="InterPro" id="IPR006258">
    <property type="entry name" value="Lipoamide_DH"/>
</dbReference>
<evidence type="ECO:0000256" key="5">
    <source>
        <dbReference type="ARBA" id="ARBA00022490"/>
    </source>
</evidence>
<evidence type="ECO:0000256" key="8">
    <source>
        <dbReference type="ARBA" id="ARBA00023002"/>
    </source>
</evidence>
<keyword evidence="10" id="KW-1015">Disulfide bond</keyword>
<comment type="cofactor">
    <cofactor evidence="14 16">
        <name>FAD</name>
        <dbReference type="ChEBI" id="CHEBI:57692"/>
    </cofactor>
    <text evidence="14 16">Binds 1 FAD per subunit.</text>
</comment>
<evidence type="ECO:0000256" key="12">
    <source>
        <dbReference type="ARBA" id="ARBA00049187"/>
    </source>
</evidence>
<dbReference type="AlphaFoldDB" id="A0ABD4DRZ2"/>
<dbReference type="InterPro" id="IPR036188">
    <property type="entry name" value="FAD/NAD-bd_sf"/>
</dbReference>
<dbReference type="InterPro" id="IPR012999">
    <property type="entry name" value="Pyr_OxRdtase_I_AS"/>
</dbReference>
<feature type="binding site" evidence="14">
    <location>
        <position position="49"/>
    </location>
    <ligand>
        <name>FAD</name>
        <dbReference type="ChEBI" id="CHEBI:57692"/>
    </ligand>
</feature>
<dbReference type="Pfam" id="PF02852">
    <property type="entry name" value="Pyr_redox_dim"/>
    <property type="match status" value="1"/>
</dbReference>
<evidence type="ECO:0000256" key="1">
    <source>
        <dbReference type="ARBA" id="ARBA00004496"/>
    </source>
</evidence>
<organism evidence="19 20">
    <name type="scientific">Elizabethkingia miricola</name>
    <name type="common">Chryseobacterium miricola</name>
    <dbReference type="NCBI Taxonomy" id="172045"/>
    <lineage>
        <taxon>Bacteria</taxon>
        <taxon>Pseudomonadati</taxon>
        <taxon>Bacteroidota</taxon>
        <taxon>Flavobacteriia</taxon>
        <taxon>Flavobacteriales</taxon>
        <taxon>Weeksellaceae</taxon>
        <taxon>Elizabethkingia</taxon>
    </lineage>
</organism>
<dbReference type="InterPro" id="IPR016156">
    <property type="entry name" value="FAD/NAD-linked_Rdtase_dimer_sf"/>
</dbReference>
<comment type="subcellular location">
    <subcellularLocation>
        <location evidence="1">Cytoplasm</location>
    </subcellularLocation>
</comment>
<dbReference type="InterPro" id="IPR023753">
    <property type="entry name" value="FAD/NAD-binding_dom"/>
</dbReference>
<evidence type="ECO:0000256" key="7">
    <source>
        <dbReference type="ARBA" id="ARBA00022827"/>
    </source>
</evidence>
<feature type="domain" description="FAD/NAD(P)-binding" evidence="18">
    <location>
        <begin position="3"/>
        <end position="323"/>
    </location>
</feature>
<evidence type="ECO:0000259" key="18">
    <source>
        <dbReference type="Pfam" id="PF07992"/>
    </source>
</evidence>
<protein>
    <recommendedName>
        <fullName evidence="4 16">Dihydrolipoyl dehydrogenase</fullName>
        <ecNumber evidence="3 16">1.8.1.4</ecNumber>
    </recommendedName>
</protein>
<keyword evidence="14" id="KW-0547">Nucleotide-binding</keyword>
<dbReference type="EC" id="1.8.1.4" evidence="3 16"/>
<dbReference type="SUPFAM" id="SSF55424">
    <property type="entry name" value="FAD/NAD-linked reductases, dimerisation (C-terminal) domain"/>
    <property type="match status" value="1"/>
</dbReference>
<evidence type="ECO:0000256" key="11">
    <source>
        <dbReference type="ARBA" id="ARBA00023284"/>
    </source>
</evidence>
<evidence type="ECO:0000313" key="20">
    <source>
        <dbReference type="Proteomes" id="UP000064412"/>
    </source>
</evidence>
<dbReference type="PRINTS" id="PR00368">
    <property type="entry name" value="FADPNR"/>
</dbReference>
<dbReference type="FunFam" id="3.30.390.30:FF:000001">
    <property type="entry name" value="Dihydrolipoyl dehydrogenase"/>
    <property type="match status" value="1"/>
</dbReference>
<dbReference type="PRINTS" id="PR00411">
    <property type="entry name" value="PNDRDTASEI"/>
</dbReference>
<proteinExistence type="inferred from homology"/>
<sequence length="462" mass="49728">MNYDIIVIGSGPGGYVTAIRASQLGFKTAIIEKENLGGICLNWGCIPTKALLKSAQVFKYIEHAEEYGLNKVEPSFEFPNIIQRSRGVANKMSKGIEFLMKKNKIDVILGTAKVLPGKKVEVTDAEGKKQTYAGQNIIIATGARSRELPNLPQDGKKVIGYRQALSLPEQPKSMIVVGSGAIGVEFAYFYSSLGTKVTVVEFLPNIVPLEDEEVSKHLEKSLKKAGIEVMTNSSVESVDTTGEGVKAKVKMAKGEVILEADVVLSAVGIQANIENIGLEEVGIKTDKGRVLVNEWYQTNVPGYYAIGDIIPTQALAHVASAEGITCVEKIKGMHVDKIDYGNIPGCTYCLPEIASVGLTEKQAKEKGYEIKVGKFPFSASGKATANGDTDGFVKVIFDAKYGEWLGCHMIGTGVTELVAEAVVARRLETTGHEIIKSIHPHPTLSEAIMEAVAAAYGEVIHI</sequence>
<dbReference type="GO" id="GO:0004148">
    <property type="term" value="F:dihydrolipoyl dehydrogenase (NADH) activity"/>
    <property type="evidence" value="ECO:0007669"/>
    <property type="project" value="UniProtKB-EC"/>
</dbReference>
<comment type="catalytic activity">
    <reaction evidence="12 16">
        <text>N(6)-[(R)-dihydrolipoyl]-L-lysyl-[protein] + NAD(+) = N(6)-[(R)-lipoyl]-L-lysyl-[protein] + NADH + H(+)</text>
        <dbReference type="Rhea" id="RHEA:15045"/>
        <dbReference type="Rhea" id="RHEA-COMP:10474"/>
        <dbReference type="Rhea" id="RHEA-COMP:10475"/>
        <dbReference type="ChEBI" id="CHEBI:15378"/>
        <dbReference type="ChEBI" id="CHEBI:57540"/>
        <dbReference type="ChEBI" id="CHEBI:57945"/>
        <dbReference type="ChEBI" id="CHEBI:83099"/>
        <dbReference type="ChEBI" id="CHEBI:83100"/>
        <dbReference type="EC" id="1.8.1.4"/>
    </reaction>
</comment>
<dbReference type="PROSITE" id="PS00076">
    <property type="entry name" value="PYRIDINE_REDOX_1"/>
    <property type="match status" value="1"/>
</dbReference>
<feature type="binding site" evidence="14">
    <location>
        <position position="268"/>
    </location>
    <ligand>
        <name>NAD(+)</name>
        <dbReference type="ChEBI" id="CHEBI:57540"/>
    </ligand>
</feature>
<feature type="binding site" evidence="14">
    <location>
        <position position="201"/>
    </location>
    <ligand>
        <name>NAD(+)</name>
        <dbReference type="ChEBI" id="CHEBI:57540"/>
    </ligand>
</feature>
<comment type="miscellaneous">
    <text evidence="16">The active site is a redox-active disulfide bond.</text>
</comment>
<feature type="binding site" evidence="14">
    <location>
        <position position="308"/>
    </location>
    <ligand>
        <name>FAD</name>
        <dbReference type="ChEBI" id="CHEBI:57692"/>
    </ligand>
</feature>
<evidence type="ECO:0000256" key="15">
    <source>
        <dbReference type="PIRSR" id="PIRSR000350-4"/>
    </source>
</evidence>
<evidence type="ECO:0000256" key="6">
    <source>
        <dbReference type="ARBA" id="ARBA00022630"/>
    </source>
</evidence>
<evidence type="ECO:0000256" key="4">
    <source>
        <dbReference type="ARBA" id="ARBA00016961"/>
    </source>
</evidence>
<dbReference type="Proteomes" id="UP000064412">
    <property type="component" value="Unassembled WGS sequence"/>
</dbReference>
<dbReference type="NCBIfam" id="TIGR01350">
    <property type="entry name" value="lipoamide_DH"/>
    <property type="match status" value="1"/>
</dbReference>
<keyword evidence="11 16" id="KW-0676">Redox-active center</keyword>
<feature type="disulfide bond" description="Redox-active" evidence="15">
    <location>
        <begin position="40"/>
        <end position="45"/>
    </location>
</feature>
<feature type="domain" description="Pyridine nucleotide-disulphide oxidoreductase dimerisation" evidence="17">
    <location>
        <begin position="343"/>
        <end position="451"/>
    </location>
</feature>
<accession>A0ABD4DRZ2</accession>
<dbReference type="PANTHER" id="PTHR22912">
    <property type="entry name" value="DISULFIDE OXIDOREDUCTASE"/>
    <property type="match status" value="1"/>
</dbReference>
<evidence type="ECO:0000256" key="10">
    <source>
        <dbReference type="ARBA" id="ARBA00023157"/>
    </source>
</evidence>
<dbReference type="RefSeq" id="WP_059344840.1">
    <property type="nucleotide sequence ID" value="NZ_CP140570.1"/>
</dbReference>
<dbReference type="InterPro" id="IPR004099">
    <property type="entry name" value="Pyr_nucl-diS_OxRdtase_dimer"/>
</dbReference>
<reference evidence="19 20" key="1">
    <citation type="submission" date="2015-11" db="EMBL/GenBank/DDBJ databases">
        <authorList>
            <person name="Nicholson A.C."/>
            <person name="Humrighouse B.W."/>
            <person name="Graziano J."/>
            <person name="Lasker B."/>
            <person name="Whitney A.M."/>
            <person name="Mcquiston J.R."/>
        </authorList>
    </citation>
    <scope>NUCLEOTIDE SEQUENCE [LARGE SCALE GENOMIC DNA]</scope>
    <source>
        <strain evidence="19 20">G4071</strain>
    </source>
</reference>
<feature type="binding site" evidence="14">
    <location>
        <begin position="178"/>
        <end position="185"/>
    </location>
    <ligand>
        <name>NAD(+)</name>
        <dbReference type="ChEBI" id="CHEBI:57540"/>
    </ligand>
</feature>
<evidence type="ECO:0000259" key="17">
    <source>
        <dbReference type="Pfam" id="PF02852"/>
    </source>
</evidence>
<keyword evidence="7 14" id="KW-0274">FAD</keyword>
<evidence type="ECO:0000256" key="2">
    <source>
        <dbReference type="ARBA" id="ARBA00007532"/>
    </source>
</evidence>